<dbReference type="GO" id="GO:0016485">
    <property type="term" value="P:protein processing"/>
    <property type="evidence" value="ECO:0007669"/>
    <property type="project" value="TreeGrafter"/>
</dbReference>
<dbReference type="InterPro" id="IPR000718">
    <property type="entry name" value="Peptidase_M13"/>
</dbReference>
<dbReference type="PANTHER" id="PTHR11733">
    <property type="entry name" value="ZINC METALLOPROTEASE FAMILY M13 NEPRILYSIN-RELATED"/>
    <property type="match status" value="1"/>
</dbReference>
<protein>
    <submittedName>
        <fullName evidence="3">Membrane metallo-endopeptidase-like 1</fullName>
        <ecNumber evidence="3">3.4.24.11</ecNumber>
    </submittedName>
</protein>
<keyword evidence="3" id="KW-0378">Hydrolase</keyword>
<dbReference type="PANTHER" id="PTHR11733:SF241">
    <property type="entry name" value="GH26575P-RELATED"/>
    <property type="match status" value="1"/>
</dbReference>
<dbReference type="EMBL" id="JAXCGZ010022708">
    <property type="protein sequence ID" value="KAK7026487.1"/>
    <property type="molecule type" value="Genomic_DNA"/>
</dbReference>
<dbReference type="InterPro" id="IPR042089">
    <property type="entry name" value="Peptidase_M13_dom_2"/>
</dbReference>
<keyword evidence="4" id="KW-1185">Reference proteome</keyword>
<dbReference type="AlphaFoldDB" id="A0AAN8WJZ4"/>
<gene>
    <name evidence="3" type="primary">MMEL1_3</name>
    <name evidence="3" type="ORF">SK128_024400</name>
</gene>
<comment type="caution">
    <text evidence="3">The sequence shown here is derived from an EMBL/GenBank/DDBJ whole genome shotgun (WGS) entry which is preliminary data.</text>
</comment>
<dbReference type="SUPFAM" id="SSF55486">
    <property type="entry name" value="Metalloproteases ('zincins'), catalytic domain"/>
    <property type="match status" value="1"/>
</dbReference>
<dbReference type="GO" id="GO:0005886">
    <property type="term" value="C:plasma membrane"/>
    <property type="evidence" value="ECO:0007669"/>
    <property type="project" value="TreeGrafter"/>
</dbReference>
<comment type="similarity">
    <text evidence="1">Belongs to the peptidase M13 family.</text>
</comment>
<dbReference type="GO" id="GO:0004222">
    <property type="term" value="F:metalloendopeptidase activity"/>
    <property type="evidence" value="ECO:0007669"/>
    <property type="project" value="UniProtKB-EC"/>
</dbReference>
<organism evidence="3 4">
    <name type="scientific">Halocaridina rubra</name>
    <name type="common">Hawaiian red shrimp</name>
    <dbReference type="NCBI Taxonomy" id="373956"/>
    <lineage>
        <taxon>Eukaryota</taxon>
        <taxon>Metazoa</taxon>
        <taxon>Ecdysozoa</taxon>
        <taxon>Arthropoda</taxon>
        <taxon>Crustacea</taxon>
        <taxon>Multicrustacea</taxon>
        <taxon>Malacostraca</taxon>
        <taxon>Eumalacostraca</taxon>
        <taxon>Eucarida</taxon>
        <taxon>Decapoda</taxon>
        <taxon>Pleocyemata</taxon>
        <taxon>Caridea</taxon>
        <taxon>Atyoidea</taxon>
        <taxon>Atyidae</taxon>
        <taxon>Halocaridina</taxon>
    </lineage>
</organism>
<name>A0AAN8WJZ4_HALRR</name>
<feature type="domain" description="Peptidase M13 N-terminal" evidence="2">
    <location>
        <begin position="13"/>
        <end position="178"/>
    </location>
</feature>
<dbReference type="Pfam" id="PF05649">
    <property type="entry name" value="Peptidase_M13_N"/>
    <property type="match status" value="1"/>
</dbReference>
<dbReference type="EC" id="3.4.24.11" evidence="3"/>
<accession>A0AAN8WJZ4</accession>
<evidence type="ECO:0000313" key="3">
    <source>
        <dbReference type="EMBL" id="KAK7026487.1"/>
    </source>
</evidence>
<proteinExistence type="inferred from homology"/>
<dbReference type="InterPro" id="IPR008753">
    <property type="entry name" value="Peptidase_M13_N"/>
</dbReference>
<evidence type="ECO:0000313" key="4">
    <source>
        <dbReference type="Proteomes" id="UP001381693"/>
    </source>
</evidence>
<feature type="non-terminal residue" evidence="3">
    <location>
        <position position="1"/>
    </location>
</feature>
<evidence type="ECO:0000259" key="2">
    <source>
        <dbReference type="Pfam" id="PF05649"/>
    </source>
</evidence>
<evidence type="ECO:0000256" key="1">
    <source>
        <dbReference type="ARBA" id="ARBA00007357"/>
    </source>
</evidence>
<sequence length="179" mass="20021">ASLLAAMDQTSDPCNDFFQFACGMWNKKHVIPEDRASINTFEVMADQLQNILRGLLEEPVKADEGEATKKAKIFYSSCMNISQIEETNDEPLKEILNGLGGWPVTQGNWTPPEFSVETLIGRLRGELNQGILIDQWVGPDDKNSSVNVIQLDQMVLGLPSRDYFLRANSSIRALNAYLK</sequence>
<dbReference type="PROSITE" id="PS51885">
    <property type="entry name" value="NEPRILYSIN"/>
    <property type="match status" value="1"/>
</dbReference>
<dbReference type="Gene3D" id="1.10.1380.10">
    <property type="entry name" value="Neutral endopeptidase , domain2"/>
    <property type="match status" value="1"/>
</dbReference>
<dbReference type="Proteomes" id="UP001381693">
    <property type="component" value="Unassembled WGS sequence"/>
</dbReference>
<reference evidence="3 4" key="1">
    <citation type="submission" date="2023-11" db="EMBL/GenBank/DDBJ databases">
        <title>Halocaridina rubra genome assembly.</title>
        <authorList>
            <person name="Smith C."/>
        </authorList>
    </citation>
    <scope>NUCLEOTIDE SEQUENCE [LARGE SCALE GENOMIC DNA]</scope>
    <source>
        <strain evidence="3">EP-1</strain>
        <tissue evidence="3">Whole</tissue>
    </source>
</reference>